<proteinExistence type="predicted"/>
<evidence type="ECO:0000313" key="1">
    <source>
        <dbReference type="EMBL" id="GAH04716.1"/>
    </source>
</evidence>
<reference evidence="1" key="1">
    <citation type="journal article" date="2014" name="Front. Microbiol.">
        <title>High frequency of phylogenetically diverse reductive dehalogenase-homologous genes in deep subseafloor sedimentary metagenomes.</title>
        <authorList>
            <person name="Kawai M."/>
            <person name="Futagami T."/>
            <person name="Toyoda A."/>
            <person name="Takaki Y."/>
            <person name="Nishi S."/>
            <person name="Hori S."/>
            <person name="Arai W."/>
            <person name="Tsubouchi T."/>
            <person name="Morono Y."/>
            <person name="Uchiyama I."/>
            <person name="Ito T."/>
            <person name="Fujiyama A."/>
            <person name="Inagaki F."/>
            <person name="Takami H."/>
        </authorList>
    </citation>
    <scope>NUCLEOTIDE SEQUENCE</scope>
    <source>
        <strain evidence="1">Expedition CK06-06</strain>
    </source>
</reference>
<name>X1C9B5_9ZZZZ</name>
<gene>
    <name evidence="1" type="ORF">S01H4_38176</name>
</gene>
<dbReference type="EMBL" id="BART01020568">
    <property type="protein sequence ID" value="GAH04716.1"/>
    <property type="molecule type" value="Genomic_DNA"/>
</dbReference>
<dbReference type="AlphaFoldDB" id="X1C9B5"/>
<comment type="caution">
    <text evidence="1">The sequence shown here is derived from an EMBL/GenBank/DDBJ whole genome shotgun (WGS) entry which is preliminary data.</text>
</comment>
<feature type="non-terminal residue" evidence="1">
    <location>
        <position position="58"/>
    </location>
</feature>
<accession>X1C9B5</accession>
<organism evidence="1">
    <name type="scientific">marine sediment metagenome</name>
    <dbReference type="NCBI Taxonomy" id="412755"/>
    <lineage>
        <taxon>unclassified sequences</taxon>
        <taxon>metagenomes</taxon>
        <taxon>ecological metagenomes</taxon>
    </lineage>
</organism>
<protein>
    <submittedName>
        <fullName evidence="1">Uncharacterized protein</fullName>
    </submittedName>
</protein>
<sequence>MAQLYTSGYDTTWNYEEDTVPLAGFNFTVTDSVTKAPVVAAFVAIHAGLNGISLGISG</sequence>